<keyword evidence="1" id="KW-0732">Signal</keyword>
<sequence length="107" mass="11942">MVSPTGIFFFFLKASAVHWCMAFSQSVVKGKWSGISPRSGEGNVCVCVCVFSPHRIQLMKVAFLLAFIGNNCGISVRSASCRLWFSDLHCVNTVPVHLRKEAHLWRP</sequence>
<gene>
    <name evidence="2" type="ORF">TbgDal_IX1700</name>
</gene>
<organism evidence="2 3">
    <name type="scientific">Trypanosoma brucei gambiense (strain MHOM/CI/86/DAL972)</name>
    <dbReference type="NCBI Taxonomy" id="679716"/>
    <lineage>
        <taxon>Eukaryota</taxon>
        <taxon>Discoba</taxon>
        <taxon>Euglenozoa</taxon>
        <taxon>Kinetoplastea</taxon>
        <taxon>Metakinetoplastina</taxon>
        <taxon>Trypanosomatida</taxon>
        <taxon>Trypanosomatidae</taxon>
        <taxon>Trypanosoma</taxon>
    </lineage>
</organism>
<evidence type="ECO:0000313" key="3">
    <source>
        <dbReference type="Proteomes" id="UP000002316"/>
    </source>
</evidence>
<dbReference type="Proteomes" id="UP000002316">
    <property type="component" value="Chromosome 9"/>
</dbReference>
<dbReference type="GeneID" id="23860155"/>
<accession>C9ZXF1</accession>
<name>C9ZXF1_TRYB9</name>
<dbReference type="RefSeq" id="XP_011776366.1">
    <property type="nucleotide sequence ID" value="XM_011778064.1"/>
</dbReference>
<dbReference type="KEGG" id="tbg:TbgDal_IX1700"/>
<dbReference type="AlphaFoldDB" id="C9ZXF1"/>
<feature type="signal peptide" evidence="1">
    <location>
        <begin position="1"/>
        <end position="22"/>
    </location>
</feature>
<feature type="chain" id="PRO_5003005669" description="T. brucei spp.-specific protein" evidence="1">
    <location>
        <begin position="23"/>
        <end position="107"/>
    </location>
</feature>
<evidence type="ECO:0008006" key="4">
    <source>
        <dbReference type="Google" id="ProtNLM"/>
    </source>
</evidence>
<protein>
    <recommendedName>
        <fullName evidence="4">T. brucei spp.-specific protein</fullName>
    </recommendedName>
</protein>
<dbReference type="EMBL" id="FN554972">
    <property type="protein sequence ID" value="CBH14095.1"/>
    <property type="molecule type" value="Genomic_DNA"/>
</dbReference>
<proteinExistence type="predicted"/>
<evidence type="ECO:0000313" key="2">
    <source>
        <dbReference type="EMBL" id="CBH14095.1"/>
    </source>
</evidence>
<evidence type="ECO:0000256" key="1">
    <source>
        <dbReference type="SAM" id="SignalP"/>
    </source>
</evidence>
<reference evidence="3" key="1">
    <citation type="journal article" date="2010" name="PLoS Negl. Trop. Dis.">
        <title>The genome sequence of Trypanosoma brucei gambiense, causative agent of chronic human african trypanosomiasis.</title>
        <authorList>
            <person name="Jackson A.P."/>
            <person name="Sanders M."/>
            <person name="Berry A."/>
            <person name="McQuillan J."/>
            <person name="Aslett M.A."/>
            <person name="Quail M.A."/>
            <person name="Chukualim B."/>
            <person name="Capewell P."/>
            <person name="MacLeod A."/>
            <person name="Melville S.E."/>
            <person name="Gibson W."/>
            <person name="Barry J.D."/>
            <person name="Berriman M."/>
            <person name="Hertz-Fowler C."/>
        </authorList>
    </citation>
    <scope>NUCLEOTIDE SEQUENCE [LARGE SCALE GENOMIC DNA]</scope>
    <source>
        <strain evidence="3">MHOM/CI/86/DAL972</strain>
    </source>
</reference>